<dbReference type="PANTHER" id="PTHR45096:SF1">
    <property type="entry name" value="PROTEIN NEDD1"/>
    <property type="match status" value="1"/>
</dbReference>
<feature type="non-terminal residue" evidence="1">
    <location>
        <position position="454"/>
    </location>
</feature>
<evidence type="ECO:0000313" key="1">
    <source>
        <dbReference type="EMBL" id="MBA0870219.1"/>
    </source>
</evidence>
<dbReference type="EMBL" id="JABFAF010271672">
    <property type="protein sequence ID" value="MBA0878447.1"/>
    <property type="molecule type" value="Genomic_DNA"/>
</dbReference>
<evidence type="ECO:0000313" key="2">
    <source>
        <dbReference type="EMBL" id="MBA0878447.1"/>
    </source>
</evidence>
<protein>
    <recommendedName>
        <fullName evidence="4">Protein NEDD1</fullName>
    </recommendedName>
</protein>
<dbReference type="InterPro" id="IPR044621">
    <property type="entry name" value="NEDD1"/>
</dbReference>
<comment type="caution">
    <text evidence="1">The sequence shown here is derived from an EMBL/GenBank/DDBJ whole genome shotgun (WGS) entry which is preliminary data.</text>
</comment>
<dbReference type="AlphaFoldDB" id="A0A7J9MIJ6"/>
<dbReference type="Proteomes" id="UP000593576">
    <property type="component" value="Unassembled WGS sequence"/>
</dbReference>
<name>A0A7J9MIJ6_GOSSC</name>
<sequence>AVSSLCWQRSKPAIVNESTCTVETALLGGAREDSVLMPDPLPSGTSTSLSSSIAVFSSRITGRSGSAEVFSLTSGSGSTSSTFYLSSSLETPTKSHLWPGGTLTRLHAPHSTFNFKDDMELWDGHDGAKKEHLPNYKKPSSLLFPFSRRFAFAKDGASDHHYLIGSPDVTKSFTTLESTPTPSFKSKDTSITPLEAWGGEKTSDKFAHLRQLSSRFGMQASGGLTTSSIYAGQDQCSMLSQTMSNLSYENFHTKDVSLNQESSSLGFPEHFSSSSMSALSFSLKGITRAGSLDSPKLAPLAPPRRFSTYAGRISTTSTFSDRTSHLVASPKIKKTGAETREDLFNNLLSKSDSLTAAASGVLLAMNGGTLQPLKASQQDPQQGINFTLQLFHRTLEETLDSFQKSIHRDMRNLHMKILRQFHIREMEMSRVMSSILQNQAEMMEEVKSLRKENQ</sequence>
<reference evidence="1" key="2">
    <citation type="submission" date="2020-04" db="EMBL/GenBank/DDBJ databases">
        <authorList>
            <person name="Grover C.E."/>
            <person name="Arick M.A. II"/>
            <person name="Thrash A."/>
            <person name="Conover J.L."/>
            <person name="Sanders W.S."/>
            <person name="Peterson D.G."/>
            <person name="Scheffler J.A."/>
            <person name="Scheffler B.E."/>
            <person name="Wendel J.F."/>
        </authorList>
    </citation>
    <scope>NUCLEOTIDE SEQUENCE</scope>
    <source>
        <strain evidence="1">1</strain>
        <tissue evidence="1">Leaf</tissue>
    </source>
</reference>
<dbReference type="GO" id="GO:0000919">
    <property type="term" value="P:cell plate assembly"/>
    <property type="evidence" value="ECO:0007669"/>
    <property type="project" value="TreeGrafter"/>
</dbReference>
<dbReference type="GO" id="GO:0010968">
    <property type="term" value="P:regulation of microtubule nucleation"/>
    <property type="evidence" value="ECO:0007669"/>
    <property type="project" value="InterPro"/>
</dbReference>
<proteinExistence type="predicted"/>
<dbReference type="GO" id="GO:2000694">
    <property type="term" value="P:regulation of phragmoplast microtubule organization"/>
    <property type="evidence" value="ECO:0007669"/>
    <property type="project" value="TreeGrafter"/>
</dbReference>
<keyword evidence="3" id="KW-1185">Reference proteome</keyword>
<dbReference type="OrthoDB" id="1602884at2759"/>
<accession>A0A7J9MIJ6</accession>
<dbReference type="GO" id="GO:0060236">
    <property type="term" value="P:regulation of mitotic spindle organization"/>
    <property type="evidence" value="ECO:0007669"/>
    <property type="project" value="TreeGrafter"/>
</dbReference>
<evidence type="ECO:0000313" key="3">
    <source>
        <dbReference type="Proteomes" id="UP000593576"/>
    </source>
</evidence>
<evidence type="ECO:0008006" key="4">
    <source>
        <dbReference type="Google" id="ProtNLM"/>
    </source>
</evidence>
<reference evidence="1 3" key="1">
    <citation type="journal article" date="2019" name="Genome Biol. Evol.">
        <title>Insights into the evolution of the New World diploid cottons (Gossypium, subgenus Houzingenia) based on genome sequencing.</title>
        <authorList>
            <person name="Grover C.E."/>
            <person name="Arick M.A. 2nd"/>
            <person name="Thrash A."/>
            <person name="Conover J.L."/>
            <person name="Sanders W.S."/>
            <person name="Peterson D.G."/>
            <person name="Frelichowski J.E."/>
            <person name="Scheffler J.A."/>
            <person name="Scheffler B.E."/>
            <person name="Wendel J.F."/>
        </authorList>
    </citation>
    <scope>NUCLEOTIDE SEQUENCE [LARGE SCALE GENOMIC DNA]</scope>
    <source>
        <strain evidence="1">1</strain>
        <tissue evidence="1">Leaf</tissue>
    </source>
</reference>
<dbReference type="GO" id="GO:0005828">
    <property type="term" value="C:kinetochore microtubule"/>
    <property type="evidence" value="ECO:0007669"/>
    <property type="project" value="TreeGrafter"/>
</dbReference>
<dbReference type="GO" id="GO:0140496">
    <property type="term" value="F:gamma-tubulin complex binding"/>
    <property type="evidence" value="ECO:0007669"/>
    <property type="project" value="InterPro"/>
</dbReference>
<gene>
    <name evidence="2" type="ORF">Goshw_000791</name>
    <name evidence="1" type="ORF">Goshw_009393</name>
</gene>
<dbReference type="PANTHER" id="PTHR45096">
    <property type="entry name" value="PROTEIN NEDD1"/>
    <property type="match status" value="1"/>
</dbReference>
<dbReference type="GO" id="GO:0032467">
    <property type="term" value="P:positive regulation of cytokinesis"/>
    <property type="evidence" value="ECO:0007669"/>
    <property type="project" value="TreeGrafter"/>
</dbReference>
<dbReference type="EMBL" id="JABFAF010000011">
    <property type="protein sequence ID" value="MBA0870219.1"/>
    <property type="molecule type" value="Genomic_DNA"/>
</dbReference>
<organism evidence="1 3">
    <name type="scientific">Gossypium schwendimanii</name>
    <name type="common">Cotton</name>
    <dbReference type="NCBI Taxonomy" id="34291"/>
    <lineage>
        <taxon>Eukaryota</taxon>
        <taxon>Viridiplantae</taxon>
        <taxon>Streptophyta</taxon>
        <taxon>Embryophyta</taxon>
        <taxon>Tracheophyta</taxon>
        <taxon>Spermatophyta</taxon>
        <taxon>Magnoliopsida</taxon>
        <taxon>eudicotyledons</taxon>
        <taxon>Gunneridae</taxon>
        <taxon>Pentapetalae</taxon>
        <taxon>rosids</taxon>
        <taxon>malvids</taxon>
        <taxon>Malvales</taxon>
        <taxon>Malvaceae</taxon>
        <taxon>Malvoideae</taxon>
        <taxon>Gossypium</taxon>
    </lineage>
</organism>